<name>A0A9D1TD47_9FIRM</name>
<dbReference type="AlphaFoldDB" id="A0A9D1TD47"/>
<comment type="caution">
    <text evidence="1">The sequence shown here is derived from an EMBL/GenBank/DDBJ whole genome shotgun (WGS) entry which is preliminary data.</text>
</comment>
<evidence type="ECO:0000313" key="1">
    <source>
        <dbReference type="EMBL" id="HIV28361.1"/>
    </source>
</evidence>
<evidence type="ECO:0000313" key="2">
    <source>
        <dbReference type="Proteomes" id="UP000886884"/>
    </source>
</evidence>
<reference evidence="1" key="1">
    <citation type="submission" date="2020-10" db="EMBL/GenBank/DDBJ databases">
        <authorList>
            <person name="Gilroy R."/>
        </authorList>
    </citation>
    <scope>NUCLEOTIDE SEQUENCE</scope>
    <source>
        <strain evidence="1">CHK183-6373</strain>
    </source>
</reference>
<accession>A0A9D1TD47</accession>
<sequence length="496" mass="56326">MPQKQGESFGGLLAGVLEKQGLSYAEVAKALGHKSKTTLHRILNDDCSSAMAEKFYHAFLGSGLCELSEEEQTALDEALEVALVGREQFLVNQAMWRIFREEHVSPVDVPLRVSGEPPWPCETLESLLTACFQADSAHLLVINACQTPLFPLLIKSLRAHKHANVYVDHLLFVDGDAVRMANSMNALMEILCDSRCNSCSVCCGDAPWGYGGLMRDDWAIVRLEQGGNVWEWQVALFAGGGYAVAGQENEGLFDFWREILRAHAPNVQPIRRARMIGQSEKDFFALMERLVEMEQSQSLYVAKGGIFINLVPPDILRTAFVEGHAEEAGSPGLKRAAAHLHRIQTLRYENWRKQYRSTYYICTRAELCEFARTGVHYISFPFLRPYTPEERVRIFRSILNEMQENPYFDFRLLRNGGQQSKLQMCFLEGGSVLFIAPCYADACEERQYVEAMLLQKEFNAQLRNFFRRELLGRQSMPQEETRKLLAQLIKEMADGQ</sequence>
<proteinExistence type="predicted"/>
<gene>
    <name evidence="1" type="ORF">IAA64_10335</name>
</gene>
<dbReference type="Proteomes" id="UP000886884">
    <property type="component" value="Unassembled WGS sequence"/>
</dbReference>
<reference evidence="1" key="2">
    <citation type="journal article" date="2021" name="PeerJ">
        <title>Extensive microbial diversity within the chicken gut microbiome revealed by metagenomics and culture.</title>
        <authorList>
            <person name="Gilroy R."/>
            <person name="Ravi A."/>
            <person name="Getino M."/>
            <person name="Pursley I."/>
            <person name="Horton D.L."/>
            <person name="Alikhan N.F."/>
            <person name="Baker D."/>
            <person name="Gharbi K."/>
            <person name="Hall N."/>
            <person name="Watson M."/>
            <person name="Adriaenssens E.M."/>
            <person name="Foster-Nyarko E."/>
            <person name="Jarju S."/>
            <person name="Secka A."/>
            <person name="Antonio M."/>
            <person name="Oren A."/>
            <person name="Chaudhuri R.R."/>
            <person name="La Ragione R."/>
            <person name="Hildebrand F."/>
            <person name="Pallen M.J."/>
        </authorList>
    </citation>
    <scope>NUCLEOTIDE SEQUENCE</scope>
    <source>
        <strain evidence="1">CHK183-6373</strain>
    </source>
</reference>
<dbReference type="EMBL" id="DVOT01000186">
    <property type="protein sequence ID" value="HIV28361.1"/>
    <property type="molecule type" value="Genomic_DNA"/>
</dbReference>
<organism evidence="1 2">
    <name type="scientific">Candidatus Ornithocaccomicrobium faecavium</name>
    <dbReference type="NCBI Taxonomy" id="2840890"/>
    <lineage>
        <taxon>Bacteria</taxon>
        <taxon>Bacillati</taxon>
        <taxon>Bacillota</taxon>
        <taxon>Clostridia</taxon>
        <taxon>Candidatus Ornithocaccomicrobium</taxon>
    </lineage>
</organism>
<protein>
    <submittedName>
        <fullName evidence="1">Uncharacterized protein</fullName>
    </submittedName>
</protein>